<evidence type="ECO:0000256" key="1">
    <source>
        <dbReference type="SAM" id="MobiDB-lite"/>
    </source>
</evidence>
<feature type="non-terminal residue" evidence="2">
    <location>
        <position position="204"/>
    </location>
</feature>
<sequence length="204" mass="21246">ATTSQPGSRFGLRVRHRAPGQWGEEPPAAALPSPARRRRAATPWPSRGAGVGRSTASGRAGVVQVRALPDLRRPDGLRRPPPQPPPALPDVPPRRPAPARRPGQPLPGADGPGRHPVPCEGGAGRAPPLQRLRPGAPQPRRRRRRPPRPAPPAARRPPRRGSAGGGGCGDRRRLARGAAEGPPNGLGRNGGGSPAGNEGAKRIM</sequence>
<proteinExistence type="predicted"/>
<feature type="compositionally biased region" description="Low complexity" evidence="1">
    <location>
        <begin position="100"/>
        <end position="109"/>
    </location>
</feature>
<accession>A0A6J4VRH0</accession>
<feature type="compositionally biased region" description="Low complexity" evidence="1">
    <location>
        <begin position="176"/>
        <end position="186"/>
    </location>
</feature>
<dbReference type="AlphaFoldDB" id="A0A6J4VRH0"/>
<evidence type="ECO:0000313" key="2">
    <source>
        <dbReference type="EMBL" id="CAA9585964.1"/>
    </source>
</evidence>
<organism evidence="2">
    <name type="scientific">uncultured Thermomicrobiales bacterium</name>
    <dbReference type="NCBI Taxonomy" id="1645740"/>
    <lineage>
        <taxon>Bacteria</taxon>
        <taxon>Pseudomonadati</taxon>
        <taxon>Thermomicrobiota</taxon>
        <taxon>Thermomicrobia</taxon>
        <taxon>Thermomicrobiales</taxon>
        <taxon>environmental samples</taxon>
    </lineage>
</organism>
<feature type="compositionally biased region" description="Pro residues" evidence="1">
    <location>
        <begin position="79"/>
        <end position="96"/>
    </location>
</feature>
<feature type="region of interest" description="Disordered" evidence="1">
    <location>
        <begin position="1"/>
        <end position="204"/>
    </location>
</feature>
<feature type="non-terminal residue" evidence="2">
    <location>
        <position position="1"/>
    </location>
</feature>
<feature type="compositionally biased region" description="Basic and acidic residues" evidence="1">
    <location>
        <begin position="69"/>
        <end position="78"/>
    </location>
</feature>
<gene>
    <name evidence="2" type="ORF">AVDCRST_MAG19-4651</name>
</gene>
<feature type="compositionally biased region" description="Low complexity" evidence="1">
    <location>
        <begin position="125"/>
        <end position="135"/>
    </location>
</feature>
<reference evidence="2" key="1">
    <citation type="submission" date="2020-02" db="EMBL/GenBank/DDBJ databases">
        <authorList>
            <person name="Meier V. D."/>
        </authorList>
    </citation>
    <scope>NUCLEOTIDE SEQUENCE</scope>
    <source>
        <strain evidence="2">AVDCRST_MAG19</strain>
    </source>
</reference>
<protein>
    <submittedName>
        <fullName evidence="2">Uncharacterized protein</fullName>
    </submittedName>
</protein>
<name>A0A6J4VRH0_9BACT</name>
<dbReference type="EMBL" id="CADCWL010000255">
    <property type="protein sequence ID" value="CAA9585964.1"/>
    <property type="molecule type" value="Genomic_DNA"/>
</dbReference>